<proteinExistence type="inferred from homology"/>
<evidence type="ECO:0000313" key="21">
    <source>
        <dbReference type="Proteomes" id="UP001152759"/>
    </source>
</evidence>
<evidence type="ECO:0000256" key="11">
    <source>
        <dbReference type="ARBA" id="ARBA00023214"/>
    </source>
</evidence>
<dbReference type="SUPFAM" id="SSF51445">
    <property type="entry name" value="(Trans)glycosidases"/>
    <property type="match status" value="1"/>
</dbReference>
<evidence type="ECO:0000256" key="4">
    <source>
        <dbReference type="ARBA" id="ARBA00008061"/>
    </source>
</evidence>
<keyword evidence="10" id="KW-1015">Disulfide bond</keyword>
<dbReference type="KEGG" id="btab:109036913"/>
<dbReference type="PRINTS" id="PR00110">
    <property type="entry name" value="ALPHAAMYLASE"/>
</dbReference>
<evidence type="ECO:0000256" key="12">
    <source>
        <dbReference type="ARBA" id="ARBA00023277"/>
    </source>
</evidence>
<evidence type="ECO:0000256" key="6">
    <source>
        <dbReference type="ARBA" id="ARBA00012595"/>
    </source>
</evidence>
<keyword evidence="11" id="KW-0868">Chloride</keyword>
<comment type="catalytic activity">
    <reaction evidence="1 15">
        <text>Endohydrolysis of (1-&gt;4)-alpha-D-glucosidic linkages in polysaccharides containing three or more (1-&gt;4)-alpha-linked D-glucose units.</text>
        <dbReference type="EC" id="3.2.1.1"/>
    </reaction>
</comment>
<name>A0A9P0EXL5_BEMTA</name>
<comment type="cofactor">
    <cofactor evidence="3">
        <name>chloride</name>
        <dbReference type="ChEBI" id="CHEBI:17996"/>
    </cofactor>
</comment>
<keyword evidence="16" id="KW-0472">Membrane</keyword>
<evidence type="ECO:0000256" key="3">
    <source>
        <dbReference type="ARBA" id="ARBA00001923"/>
    </source>
</evidence>
<dbReference type="GO" id="GO:0005975">
    <property type="term" value="P:carbohydrate metabolic process"/>
    <property type="evidence" value="ECO:0007669"/>
    <property type="project" value="InterPro"/>
</dbReference>
<organism evidence="20 21">
    <name type="scientific">Bemisia tabaci</name>
    <name type="common">Sweetpotato whitefly</name>
    <name type="synonym">Aleurodes tabaci</name>
    <dbReference type="NCBI Taxonomy" id="7038"/>
    <lineage>
        <taxon>Eukaryota</taxon>
        <taxon>Metazoa</taxon>
        <taxon>Ecdysozoa</taxon>
        <taxon>Arthropoda</taxon>
        <taxon>Hexapoda</taxon>
        <taxon>Insecta</taxon>
        <taxon>Pterygota</taxon>
        <taxon>Neoptera</taxon>
        <taxon>Paraneoptera</taxon>
        <taxon>Hemiptera</taxon>
        <taxon>Sternorrhyncha</taxon>
        <taxon>Aleyrodoidea</taxon>
        <taxon>Aleyrodidae</taxon>
        <taxon>Aleyrodinae</taxon>
        <taxon>Bemisia</taxon>
    </lineage>
</organism>
<evidence type="ECO:0000313" key="20">
    <source>
        <dbReference type="EMBL" id="CAH0383199.1"/>
    </source>
</evidence>
<evidence type="ECO:0000256" key="10">
    <source>
        <dbReference type="ARBA" id="ARBA00023157"/>
    </source>
</evidence>
<comment type="cofactor">
    <cofactor evidence="2">
        <name>Ca(2+)</name>
        <dbReference type="ChEBI" id="CHEBI:29108"/>
    </cofactor>
</comment>
<dbReference type="Gene3D" id="3.20.20.80">
    <property type="entry name" value="Glycosidases"/>
    <property type="match status" value="1"/>
</dbReference>
<gene>
    <name evidence="20" type="ORF">BEMITA_LOCUS2666</name>
</gene>
<dbReference type="Pfam" id="PF02806">
    <property type="entry name" value="Alpha-amylase_C"/>
    <property type="match status" value="1"/>
</dbReference>
<evidence type="ECO:0000256" key="5">
    <source>
        <dbReference type="ARBA" id="ARBA00011245"/>
    </source>
</evidence>
<evidence type="ECO:0000256" key="16">
    <source>
        <dbReference type="SAM" id="Phobius"/>
    </source>
</evidence>
<feature type="domain" description="Glycosyl hydrolase family 13 catalytic" evidence="19">
    <location>
        <begin position="32"/>
        <end position="410"/>
    </location>
</feature>
<dbReference type="Gene3D" id="2.60.40.1180">
    <property type="entry name" value="Golgi alpha-mannosidase II"/>
    <property type="match status" value="1"/>
</dbReference>
<evidence type="ECO:0000256" key="15">
    <source>
        <dbReference type="RuleBase" id="RU361134"/>
    </source>
</evidence>
<evidence type="ECO:0000256" key="1">
    <source>
        <dbReference type="ARBA" id="ARBA00000548"/>
    </source>
</evidence>
<keyword evidence="12 15" id="KW-0119">Carbohydrate metabolism</keyword>
<feature type="transmembrane region" description="Helical" evidence="16">
    <location>
        <begin position="542"/>
        <end position="563"/>
    </location>
</feature>
<keyword evidence="16" id="KW-0812">Transmembrane</keyword>
<evidence type="ECO:0000256" key="7">
    <source>
        <dbReference type="ARBA" id="ARBA00022723"/>
    </source>
</evidence>
<dbReference type="InterPro" id="IPR006047">
    <property type="entry name" value="GH13_cat_dom"/>
</dbReference>
<dbReference type="InterPro" id="IPR031319">
    <property type="entry name" value="A-amylase_C"/>
</dbReference>
<feature type="domain" description="Alpha-amylase C-terminal" evidence="18">
    <location>
        <begin position="417"/>
        <end position="510"/>
    </location>
</feature>
<keyword evidence="9" id="KW-0106">Calcium</keyword>
<keyword evidence="16" id="KW-1133">Transmembrane helix</keyword>
<keyword evidence="13 15" id="KW-0326">Glycosidase</keyword>
<dbReference type="GO" id="GO:0004556">
    <property type="term" value="F:alpha-amylase activity"/>
    <property type="evidence" value="ECO:0007669"/>
    <property type="project" value="UniProtKB-UniRule"/>
</dbReference>
<comment type="similarity">
    <text evidence="4 14">Belongs to the glycosyl hydrolase 13 family.</text>
</comment>
<dbReference type="GO" id="GO:0046872">
    <property type="term" value="F:metal ion binding"/>
    <property type="evidence" value="ECO:0007669"/>
    <property type="project" value="UniProtKB-KW"/>
</dbReference>
<evidence type="ECO:0000256" key="17">
    <source>
        <dbReference type="SAM" id="SignalP"/>
    </source>
</evidence>
<feature type="signal peptide" evidence="17">
    <location>
        <begin position="1"/>
        <end position="21"/>
    </location>
</feature>
<evidence type="ECO:0000259" key="18">
    <source>
        <dbReference type="SMART" id="SM00632"/>
    </source>
</evidence>
<evidence type="ECO:0000256" key="9">
    <source>
        <dbReference type="ARBA" id="ARBA00022837"/>
    </source>
</evidence>
<evidence type="ECO:0000256" key="14">
    <source>
        <dbReference type="RuleBase" id="RU003615"/>
    </source>
</evidence>
<keyword evidence="7" id="KW-0479">Metal-binding</keyword>
<evidence type="ECO:0000256" key="2">
    <source>
        <dbReference type="ARBA" id="ARBA00001913"/>
    </source>
</evidence>
<dbReference type="EMBL" id="OU963871">
    <property type="protein sequence ID" value="CAH0383199.1"/>
    <property type="molecule type" value="Genomic_DNA"/>
</dbReference>
<dbReference type="SUPFAM" id="SSF51011">
    <property type="entry name" value="Glycosyl hydrolase domain"/>
    <property type="match status" value="1"/>
</dbReference>
<evidence type="ECO:0000259" key="19">
    <source>
        <dbReference type="SMART" id="SM00642"/>
    </source>
</evidence>
<dbReference type="PANTHER" id="PTHR43447">
    <property type="entry name" value="ALPHA-AMYLASE"/>
    <property type="match status" value="1"/>
</dbReference>
<dbReference type="SMART" id="SM00642">
    <property type="entry name" value="Aamy"/>
    <property type="match status" value="1"/>
</dbReference>
<dbReference type="EC" id="3.2.1.1" evidence="6 15"/>
<comment type="subunit">
    <text evidence="5">Monomer.</text>
</comment>
<feature type="chain" id="PRO_5040362072" description="Alpha-amylase" evidence="17">
    <location>
        <begin position="22"/>
        <end position="576"/>
    </location>
</feature>
<keyword evidence="21" id="KW-1185">Reference proteome</keyword>
<reference evidence="20" key="1">
    <citation type="submission" date="2021-12" db="EMBL/GenBank/DDBJ databases">
        <authorList>
            <person name="King R."/>
        </authorList>
    </citation>
    <scope>NUCLEOTIDE SEQUENCE</scope>
</reference>
<dbReference type="Pfam" id="PF00128">
    <property type="entry name" value="Alpha-amylase"/>
    <property type="match status" value="1"/>
</dbReference>
<dbReference type="InterPro" id="IPR006048">
    <property type="entry name" value="A-amylase/branching_C"/>
</dbReference>
<protein>
    <recommendedName>
        <fullName evidence="6 15">Alpha-amylase</fullName>
        <ecNumber evidence="6 15">3.2.1.1</ecNumber>
    </recommendedName>
</protein>
<accession>A0A9P0EXL5</accession>
<keyword evidence="17" id="KW-0732">Signal</keyword>
<dbReference type="InterPro" id="IPR013780">
    <property type="entry name" value="Glyco_hydro_b"/>
</dbReference>
<sequence length="576" mass="64984">MKNALGIFSCLALYWFQSIMGQFDLGMEGDRRVIVQLFQWPFDDIRRECANVLGPQKFGGVLTAPITENAVRKVVVNGRTMRPWWEVYQVVSWDINSRHGTEQQFKQMVEECNKNNVRVYVDAVFNHGVGNVDGGDGEVLGVGGTYANAHTRKYPGLGYTAENFHKSCPMDWDDRTAVRICELAGLQDVNQTQPYVQDKIVAFLNKLIDYGVGGFRIDATKHMWPEDLRKIYNRLKDISFDNGKNFIRPPWMLENFDDDGDYQEDYKDVGSEYDFSFMKLLTPAIKSGSVNMSTIYNYVKSPTYLSKTKQDFGTNHDLQRWHWAKGFAESPAHTGIQQVINAFLLTFSREVPNIFSGYSFASTELDGGPPSDESDNIISPENCSHGWLCEHRHKPLQWLVKYFSNLVQDAPVESWWTNWPNGTPQQAAFTRGRDGFAVFNADTKAISHTFKVSLPPGVYCDLATGYYCHHHQMCMGVKGTTQRQVEVKEDGTVEVSLPGMVRPASSAGDNVVPSEPPYLAISTRSMIPPQGSETENELIGKIGWIVLGIAAVVFIVLVAWFLLRNSKSKRGIDIKE</sequence>
<dbReference type="SMART" id="SM00632">
    <property type="entry name" value="Aamy_C"/>
    <property type="match status" value="1"/>
</dbReference>
<dbReference type="AlphaFoldDB" id="A0A9P0EXL5"/>
<dbReference type="Proteomes" id="UP001152759">
    <property type="component" value="Chromosome 10"/>
</dbReference>
<dbReference type="InterPro" id="IPR006046">
    <property type="entry name" value="Alpha_amylase"/>
</dbReference>
<dbReference type="InterPro" id="IPR017853">
    <property type="entry name" value="GH"/>
</dbReference>
<evidence type="ECO:0000256" key="13">
    <source>
        <dbReference type="ARBA" id="ARBA00023295"/>
    </source>
</evidence>
<keyword evidence="8 15" id="KW-0378">Hydrolase</keyword>
<evidence type="ECO:0000256" key="8">
    <source>
        <dbReference type="ARBA" id="ARBA00022801"/>
    </source>
</evidence>